<gene>
    <name evidence="7" type="ORF">DERP_009632</name>
</gene>
<dbReference type="Gene3D" id="3.60.21.10">
    <property type="match status" value="1"/>
</dbReference>
<feature type="domain" description="EF-hand" evidence="6">
    <location>
        <begin position="966"/>
        <end position="1001"/>
    </location>
</feature>
<dbReference type="InterPro" id="IPR029052">
    <property type="entry name" value="Metallo-depent_PP-like"/>
</dbReference>
<dbReference type="Pfam" id="PF00149">
    <property type="entry name" value="Metallophos"/>
    <property type="match status" value="1"/>
</dbReference>
<dbReference type="EMBL" id="NJHN03000058">
    <property type="protein sequence ID" value="KAH9419575.1"/>
    <property type="molecule type" value="Genomic_DNA"/>
</dbReference>
<dbReference type="Proteomes" id="UP000887458">
    <property type="component" value="Unassembled WGS sequence"/>
</dbReference>
<dbReference type="InterPro" id="IPR011992">
    <property type="entry name" value="EF-hand-dom_pair"/>
</dbReference>
<dbReference type="SUPFAM" id="SSF57850">
    <property type="entry name" value="RING/U-box"/>
    <property type="match status" value="1"/>
</dbReference>
<dbReference type="InterPro" id="IPR000433">
    <property type="entry name" value="Znf_ZZ"/>
</dbReference>
<dbReference type="SMART" id="SM00156">
    <property type="entry name" value="PP2Ac"/>
    <property type="match status" value="1"/>
</dbReference>
<dbReference type="InterPro" id="IPR043145">
    <property type="entry name" value="Znf_ZZ_sf"/>
</dbReference>
<dbReference type="PRINTS" id="PR00114">
    <property type="entry name" value="STPHPHTASE"/>
</dbReference>
<dbReference type="PANTHER" id="PTHR11668:SF496">
    <property type="entry name" value="SERINE_THREONINE-PROTEIN PHOSPHATASE"/>
    <property type="match status" value="1"/>
</dbReference>
<evidence type="ECO:0000256" key="1">
    <source>
        <dbReference type="ARBA" id="ARBA00008294"/>
    </source>
</evidence>
<protein>
    <recommendedName>
        <fullName evidence="6">EF-hand domain-containing protein</fullName>
    </recommendedName>
</protein>
<dbReference type="PROSITE" id="PS01357">
    <property type="entry name" value="ZF_ZZ_1"/>
    <property type="match status" value="1"/>
</dbReference>
<dbReference type="PANTHER" id="PTHR11668">
    <property type="entry name" value="SERINE/THREONINE PROTEIN PHOSPHATASE"/>
    <property type="match status" value="1"/>
</dbReference>
<dbReference type="Pfam" id="PF22941">
    <property type="entry name" value="TADA2A-like_3rd"/>
    <property type="match status" value="1"/>
</dbReference>
<comment type="caution">
    <text evidence="7">The sequence shown here is derived from an EMBL/GenBank/DDBJ whole genome shotgun (WGS) entry which is preliminary data.</text>
</comment>
<dbReference type="InterPro" id="IPR055141">
    <property type="entry name" value="TADA2A_B-like_dom"/>
</dbReference>
<evidence type="ECO:0000256" key="2">
    <source>
        <dbReference type="ARBA" id="ARBA00022723"/>
    </source>
</evidence>
<organism evidence="7 8">
    <name type="scientific">Dermatophagoides pteronyssinus</name>
    <name type="common">European house dust mite</name>
    <dbReference type="NCBI Taxonomy" id="6956"/>
    <lineage>
        <taxon>Eukaryota</taxon>
        <taxon>Metazoa</taxon>
        <taxon>Ecdysozoa</taxon>
        <taxon>Arthropoda</taxon>
        <taxon>Chelicerata</taxon>
        <taxon>Arachnida</taxon>
        <taxon>Acari</taxon>
        <taxon>Acariformes</taxon>
        <taxon>Sarcoptiformes</taxon>
        <taxon>Astigmata</taxon>
        <taxon>Psoroptidia</taxon>
        <taxon>Analgoidea</taxon>
        <taxon>Pyroglyphidae</taxon>
        <taxon>Dermatophagoidinae</taxon>
        <taxon>Dermatophagoides</taxon>
    </lineage>
</organism>
<dbReference type="SUPFAM" id="SSF47473">
    <property type="entry name" value="EF-hand"/>
    <property type="match status" value="1"/>
</dbReference>
<dbReference type="Gene3D" id="1.10.238.10">
    <property type="entry name" value="EF-hand"/>
    <property type="match status" value="1"/>
</dbReference>
<dbReference type="InterPro" id="IPR050341">
    <property type="entry name" value="PP1_catalytic_subunit"/>
</dbReference>
<comment type="similarity">
    <text evidence="1">Belongs to the PPP phosphatase family.</text>
</comment>
<evidence type="ECO:0000256" key="5">
    <source>
        <dbReference type="SAM" id="MobiDB-lite"/>
    </source>
</evidence>
<feature type="region of interest" description="Disordered" evidence="5">
    <location>
        <begin position="1387"/>
        <end position="1409"/>
    </location>
</feature>
<evidence type="ECO:0000256" key="4">
    <source>
        <dbReference type="ARBA" id="ARBA00022833"/>
    </source>
</evidence>
<feature type="region of interest" description="Disordered" evidence="5">
    <location>
        <begin position="511"/>
        <end position="548"/>
    </location>
</feature>
<evidence type="ECO:0000259" key="6">
    <source>
        <dbReference type="PROSITE" id="PS50222"/>
    </source>
</evidence>
<reference evidence="7 8" key="2">
    <citation type="journal article" date="2022" name="Mol. Biol. Evol.">
        <title>Comparative Genomics Reveals Insights into the Divergent Evolution of Astigmatic Mites and Household Pest Adaptations.</title>
        <authorList>
            <person name="Xiong Q."/>
            <person name="Wan A.T."/>
            <person name="Liu X."/>
            <person name="Fung C.S."/>
            <person name="Xiao X."/>
            <person name="Malainual N."/>
            <person name="Hou J."/>
            <person name="Wang L."/>
            <person name="Wang M."/>
            <person name="Yang K.Y."/>
            <person name="Cui Y."/>
            <person name="Leung E.L."/>
            <person name="Nong W."/>
            <person name="Shin S.K."/>
            <person name="Au S.W."/>
            <person name="Jeong K.Y."/>
            <person name="Chew F.T."/>
            <person name="Hui J.H."/>
            <person name="Leung T.F."/>
            <person name="Tungtrongchitr A."/>
            <person name="Zhong N."/>
            <person name="Liu Z."/>
            <person name="Tsui S.K."/>
        </authorList>
    </citation>
    <scope>NUCLEOTIDE SEQUENCE [LARGE SCALE GENOMIC DNA]</scope>
    <source>
        <strain evidence="7">Derp</strain>
    </source>
</reference>
<name>A0ABQ8JAZ0_DERPT</name>
<dbReference type="PROSITE" id="PS50222">
    <property type="entry name" value="EF_HAND_2"/>
    <property type="match status" value="1"/>
</dbReference>
<dbReference type="Pfam" id="PF25299">
    <property type="entry name" value="ZZ_ADA2"/>
    <property type="match status" value="1"/>
</dbReference>
<keyword evidence="2" id="KW-0479">Metal-binding</keyword>
<keyword evidence="4" id="KW-0862">Zinc</keyword>
<evidence type="ECO:0000313" key="7">
    <source>
        <dbReference type="EMBL" id="KAH9419575.1"/>
    </source>
</evidence>
<reference evidence="7 8" key="1">
    <citation type="journal article" date="2018" name="J. Allergy Clin. Immunol.">
        <title>High-quality assembly of Dermatophagoides pteronyssinus genome and transcriptome reveals a wide range of novel allergens.</title>
        <authorList>
            <person name="Liu X.Y."/>
            <person name="Yang K.Y."/>
            <person name="Wang M.Q."/>
            <person name="Kwok J.S."/>
            <person name="Zeng X."/>
            <person name="Yang Z."/>
            <person name="Xiao X.J."/>
            <person name="Lau C.P."/>
            <person name="Li Y."/>
            <person name="Huang Z.M."/>
            <person name="Ba J.G."/>
            <person name="Yim A.K."/>
            <person name="Ouyang C.Y."/>
            <person name="Ngai S.M."/>
            <person name="Chan T.F."/>
            <person name="Leung E.L."/>
            <person name="Liu L."/>
            <person name="Liu Z.G."/>
            <person name="Tsui S.K."/>
        </authorList>
    </citation>
    <scope>NUCLEOTIDE SEQUENCE [LARGE SCALE GENOMIC DNA]</scope>
    <source>
        <strain evidence="7">Derp</strain>
    </source>
</reference>
<dbReference type="InterPro" id="IPR002048">
    <property type="entry name" value="EF_hand_dom"/>
</dbReference>
<dbReference type="InterPro" id="IPR006186">
    <property type="entry name" value="Ser/Thr-sp_prot-phosphatase"/>
</dbReference>
<keyword evidence="8" id="KW-1185">Reference proteome</keyword>
<dbReference type="InterPro" id="IPR004843">
    <property type="entry name" value="Calcineurin-like_PHP"/>
</dbReference>
<dbReference type="SUPFAM" id="SSF56300">
    <property type="entry name" value="Metallo-dependent phosphatases"/>
    <property type="match status" value="1"/>
</dbReference>
<evidence type="ECO:0000256" key="3">
    <source>
        <dbReference type="ARBA" id="ARBA00022771"/>
    </source>
</evidence>
<dbReference type="Gene3D" id="3.30.60.90">
    <property type="match status" value="1"/>
</dbReference>
<sequence>MDNEDICKHHCTSCMNQARDVLFSCVECEDFSLCLQCYVYGTEIGSHKRDHEVKMIDLGTFPIFKMNKGSIDAPMETDDLDSAVDNEIDNIAKDDQEFEKFLSEELGIEFTVNHVIKETQTQLPARMDTGQEEYEWRAMDDKALFEALTRVGYGNWKDAANYINTTLGTNISPAEVERHYNIHYIDGLIGRLCWTWMFTDSVVKQLSRFPFTIRGHHDKLQSNKDNCSNIFRDIPQAELDSLGYLPKRDDFEREFDNEAETLISNLTLGSESEDDIEKKFKLAQIDVYQRRLINRFRKKLIIRVNELIKLFLEVHKNEFFKDSLQARRDSNSKIFKDFQEKYPMFMPFVRYLRKPDLTSLFQDVATEQVLKIMLKKVLLFSTLSTSNLDNLKNEDKIKMIQVFNKAINQKVEQNTGDGKAETNMTDNSSTKLSTKLTKNDSIDVEDLDDMDETDIMNVLFADENQADRECLNLIINHKSIQSLSRSIADFIQKSGDVEFMKEMSKFINQQQSSYWKNETENETLPISSSPKKKMKPDPDSWTSEADESESLAHLLSDTETKLCAELKIEASLFVKMKNVLIKQHKKYPKAARHRLNLENIITKHYYGREHLETLRRIHNHLIVSGEISSPATTSGGSHSTPLFLYGLAMSDSGKRTATKSISTGSLASAGIGAGLPIEFQPEVVIHRENLPPNLTPEGLSVDPNVRIFDSIVYLIYCPEHDRIAVTNVERARCVWFPFVCLNEHQTWIQAARSGVDLIIGRKDAEADAEEAAKKAPVYSISYLNILRIQLPPEKFVTRLAMLVTLKKSPQSSFQCCQRSMRINWLRASDILADRIDKIWGPELKNFTRIVIGINERRKLITEFSLENSFYHYFTKENSIEKKLLKASHIKPEHIAEIYENFVEHCYPSFYMSFESFKHYLIKYGFDRNDPRIAFLFRACSLYDNDFLHFHEMLLGIIAMEPTTKHFTEGRLNFLFKYYDTSNHGFLRLEEFIVMVTDIHKYSTNTSLNEETLKTEIEKAIRCVGMKDERIAKDNLIKAILNNSFKNTENLCRSPKPILPQISRLMQTKISEKSGSSSSTEGFLVANRRSKKGTCIKCRDQHYEYCLHCVTFDTVGRCVAPTLISEQWIEPALDNEMNQHKYSMDFTFNNSSVPNIFIDLIKDFYNKTKIEGNQQLIGLMAVREDWKIFSRYVNILCEELKGLLMSEDKLIKINSPAIVVGDMQGNLNDLFTLEKIYFQGFPVTPYNLVFLGNYSGIGSYGVEMITYLFSLKLLLPNKVFLLRGTNEMKSKSRRILLQECLQKYGPDFGQKIFAVISEIFARLPFGVIIDENIFCCHSGIPKWNKIDKINQLGHDVFSVLKEAPIAYELLVNTPYGMDDCLCSGIASKESSGKSKSLKHTSLDSKSSKKMPHKKLGANLVIGVTGFTASEHSDFVNSCSFDHQAFQNFMRSYNFHYLIRSHSLQTNDDGFDLRYSNRCISIFSCSKPKSSRSTVAFVDGSNQRIRLLSFERETATLTQTNSIIHK</sequence>
<proteinExistence type="inferred from homology"/>
<keyword evidence="3" id="KW-0863">Zinc-finger</keyword>
<accession>A0ABQ8JAZ0</accession>
<evidence type="ECO:0000313" key="8">
    <source>
        <dbReference type="Proteomes" id="UP000887458"/>
    </source>
</evidence>